<dbReference type="OrthoDB" id="201169at2157"/>
<organism evidence="2 3">
    <name type="scientific">Halopiger aswanensis</name>
    <dbReference type="NCBI Taxonomy" id="148449"/>
    <lineage>
        <taxon>Archaea</taxon>
        <taxon>Methanobacteriati</taxon>
        <taxon>Methanobacteriota</taxon>
        <taxon>Stenosarchaea group</taxon>
        <taxon>Halobacteria</taxon>
        <taxon>Halobacteriales</taxon>
        <taxon>Natrialbaceae</taxon>
        <taxon>Halopiger</taxon>
    </lineage>
</organism>
<accession>A0A3R7GTT0</accession>
<proteinExistence type="predicted"/>
<keyword evidence="1" id="KW-0812">Transmembrane</keyword>
<sequence length="67" mass="7537">MDRTRPVLKFVFGINVLFLVLLGFSYPYLEPGTGSYVVATMTAALCLLMLAIVAILTYFQIDVFDHF</sequence>
<keyword evidence="1" id="KW-1133">Transmembrane helix</keyword>
<comment type="caution">
    <text evidence="2">The sequence shown here is derived from an EMBL/GenBank/DDBJ whole genome shotgun (WGS) entry which is preliminary data.</text>
</comment>
<feature type="transmembrane region" description="Helical" evidence="1">
    <location>
        <begin position="35"/>
        <end position="59"/>
    </location>
</feature>
<evidence type="ECO:0000313" key="3">
    <source>
        <dbReference type="Proteomes" id="UP000283805"/>
    </source>
</evidence>
<dbReference type="Proteomes" id="UP000283805">
    <property type="component" value="Unassembled WGS sequence"/>
</dbReference>
<reference evidence="2 3" key="1">
    <citation type="submission" date="2018-09" db="EMBL/GenBank/DDBJ databases">
        <title>Genomic Encyclopedia of Archaeal and Bacterial Type Strains, Phase II (KMG-II): from individual species to whole genera.</title>
        <authorList>
            <person name="Goeker M."/>
        </authorList>
    </citation>
    <scope>NUCLEOTIDE SEQUENCE [LARGE SCALE GENOMIC DNA]</scope>
    <source>
        <strain evidence="2 3">DSM 13151</strain>
    </source>
</reference>
<protein>
    <submittedName>
        <fullName evidence="2">Uncharacterized protein</fullName>
    </submittedName>
</protein>
<dbReference type="RefSeq" id="WP_120246402.1">
    <property type="nucleotide sequence ID" value="NZ_RAPO01000004.1"/>
</dbReference>
<dbReference type="AlphaFoldDB" id="A0A3R7GTT0"/>
<name>A0A3R7GTT0_9EURY</name>
<dbReference type="EMBL" id="RAPO01000004">
    <property type="protein sequence ID" value="RKD89261.1"/>
    <property type="molecule type" value="Genomic_DNA"/>
</dbReference>
<keyword evidence="1" id="KW-0472">Membrane</keyword>
<gene>
    <name evidence="2" type="ORF">ATJ93_4093</name>
</gene>
<keyword evidence="3" id="KW-1185">Reference proteome</keyword>
<evidence type="ECO:0000313" key="2">
    <source>
        <dbReference type="EMBL" id="RKD89261.1"/>
    </source>
</evidence>
<evidence type="ECO:0000256" key="1">
    <source>
        <dbReference type="SAM" id="Phobius"/>
    </source>
</evidence>
<feature type="transmembrane region" description="Helical" evidence="1">
    <location>
        <begin position="7"/>
        <end position="29"/>
    </location>
</feature>